<dbReference type="InterPro" id="IPR007267">
    <property type="entry name" value="GtrA_DPMS_TM"/>
</dbReference>
<evidence type="ECO:0000256" key="6">
    <source>
        <dbReference type="SAM" id="Phobius"/>
    </source>
</evidence>
<dbReference type="KEGG" id="wdi:H9L19_07440"/>
<keyword evidence="5 6" id="KW-0472">Membrane</keyword>
<dbReference type="EMBL" id="CP060724">
    <property type="protein sequence ID" value="QNN75190.1"/>
    <property type="molecule type" value="Genomic_DNA"/>
</dbReference>
<feature type="domain" description="GtrA/DPMS transmembrane" evidence="7">
    <location>
        <begin position="11"/>
        <end position="128"/>
    </location>
</feature>
<protein>
    <submittedName>
        <fullName evidence="8">GtrA family protein</fullName>
    </submittedName>
</protein>
<accession>A0A7G9T515</accession>
<dbReference type="PANTHER" id="PTHR38459:SF1">
    <property type="entry name" value="PROPHAGE BACTOPRENOL-LINKED GLUCOSE TRANSLOCASE HOMOLOG"/>
    <property type="match status" value="1"/>
</dbReference>
<evidence type="ECO:0000313" key="9">
    <source>
        <dbReference type="Proteomes" id="UP000515800"/>
    </source>
</evidence>
<feature type="transmembrane region" description="Helical" evidence="6">
    <location>
        <begin position="12"/>
        <end position="30"/>
    </location>
</feature>
<evidence type="ECO:0000256" key="4">
    <source>
        <dbReference type="ARBA" id="ARBA00022989"/>
    </source>
</evidence>
<dbReference type="GO" id="GO:0005886">
    <property type="term" value="C:plasma membrane"/>
    <property type="evidence" value="ECO:0007669"/>
    <property type="project" value="TreeGrafter"/>
</dbReference>
<evidence type="ECO:0000256" key="1">
    <source>
        <dbReference type="ARBA" id="ARBA00004141"/>
    </source>
</evidence>
<gene>
    <name evidence="8" type="ORF">H9L19_07440</name>
</gene>
<dbReference type="Proteomes" id="UP000515800">
    <property type="component" value="Chromosome"/>
</dbReference>
<dbReference type="GO" id="GO:0000271">
    <property type="term" value="P:polysaccharide biosynthetic process"/>
    <property type="evidence" value="ECO:0007669"/>
    <property type="project" value="InterPro"/>
</dbReference>
<evidence type="ECO:0000256" key="3">
    <source>
        <dbReference type="ARBA" id="ARBA00022692"/>
    </source>
</evidence>
<feature type="transmembrane region" description="Helical" evidence="6">
    <location>
        <begin position="105"/>
        <end position="122"/>
    </location>
</feature>
<dbReference type="RefSeq" id="WP_187529024.1">
    <property type="nucleotide sequence ID" value="NZ_CP060724.1"/>
</dbReference>
<keyword evidence="4 6" id="KW-1133">Transmembrane helix</keyword>
<name>A0A7G9T515_9LACO</name>
<feature type="transmembrane region" description="Helical" evidence="6">
    <location>
        <begin position="42"/>
        <end position="59"/>
    </location>
</feature>
<evidence type="ECO:0000259" key="7">
    <source>
        <dbReference type="Pfam" id="PF04138"/>
    </source>
</evidence>
<evidence type="ECO:0000256" key="2">
    <source>
        <dbReference type="ARBA" id="ARBA00009399"/>
    </source>
</evidence>
<keyword evidence="3 6" id="KW-0812">Transmembrane</keyword>
<feature type="transmembrane region" description="Helical" evidence="6">
    <location>
        <begin position="80"/>
        <end position="99"/>
    </location>
</feature>
<sequence>MKKFLRDERVRFLAVGGFNTVFGFVLFALFERLLKNLSGGYMYALVIAQVISLFVAYWMHRTLTFKVKGHFWRDLFRFTMVNAVGYGINLVALPLFVNLLHMEPLIAQFIILLVTTVISYVGHKMFSFRRNQNG</sequence>
<comment type="similarity">
    <text evidence="2">Belongs to the GtrA family.</text>
</comment>
<dbReference type="AlphaFoldDB" id="A0A7G9T515"/>
<keyword evidence="9" id="KW-1185">Reference proteome</keyword>
<comment type="subcellular location">
    <subcellularLocation>
        <location evidence="1">Membrane</location>
        <topology evidence="1">Multi-pass membrane protein</topology>
    </subcellularLocation>
</comment>
<proteinExistence type="inferred from homology"/>
<evidence type="ECO:0000256" key="5">
    <source>
        <dbReference type="ARBA" id="ARBA00023136"/>
    </source>
</evidence>
<dbReference type="InterPro" id="IPR051401">
    <property type="entry name" value="GtrA_CellWall_Glycosyl"/>
</dbReference>
<dbReference type="Pfam" id="PF04138">
    <property type="entry name" value="GtrA_DPMS_TM"/>
    <property type="match status" value="1"/>
</dbReference>
<evidence type="ECO:0000313" key="8">
    <source>
        <dbReference type="EMBL" id="QNN75190.1"/>
    </source>
</evidence>
<dbReference type="PANTHER" id="PTHR38459">
    <property type="entry name" value="PROPHAGE BACTOPRENOL-LINKED GLUCOSE TRANSLOCASE HOMOLOG"/>
    <property type="match status" value="1"/>
</dbReference>
<organism evidence="8 9">
    <name type="scientific">Weissella diestrammenae</name>
    <dbReference type="NCBI Taxonomy" id="1162633"/>
    <lineage>
        <taxon>Bacteria</taxon>
        <taxon>Bacillati</taxon>
        <taxon>Bacillota</taxon>
        <taxon>Bacilli</taxon>
        <taxon>Lactobacillales</taxon>
        <taxon>Lactobacillaceae</taxon>
        <taxon>Weissella</taxon>
    </lineage>
</organism>
<reference evidence="8 9" key="1">
    <citation type="submission" date="2020-08" db="EMBL/GenBank/DDBJ databases">
        <title>Genome sequence of Weissella diestrammenae KACC 16890T.</title>
        <authorList>
            <person name="Hyun D.-W."/>
            <person name="Bae J.-W."/>
        </authorList>
    </citation>
    <scope>NUCLEOTIDE SEQUENCE [LARGE SCALE GENOMIC DNA]</scope>
    <source>
        <strain evidence="8 9">KACC 16890</strain>
    </source>
</reference>